<name>A0A6H0UEZ5_9LACT</name>
<gene>
    <name evidence="4" type="ORF">GU336_06805</name>
</gene>
<dbReference type="RefSeq" id="WP_167838755.1">
    <property type="nucleotide sequence ID" value="NZ_CP047616.1"/>
</dbReference>
<dbReference type="Pfam" id="PF00589">
    <property type="entry name" value="Phage_integrase"/>
    <property type="match status" value="1"/>
</dbReference>
<dbReference type="Gene3D" id="1.10.150.130">
    <property type="match status" value="1"/>
</dbReference>
<organism evidence="4 5">
    <name type="scientific">Pseudolactococcus raffinolactis</name>
    <dbReference type="NCBI Taxonomy" id="1366"/>
    <lineage>
        <taxon>Bacteria</taxon>
        <taxon>Bacillati</taxon>
        <taxon>Bacillota</taxon>
        <taxon>Bacilli</taxon>
        <taxon>Lactobacillales</taxon>
        <taxon>Streptococcaceae</taxon>
        <taxon>Pseudolactococcus</taxon>
    </lineage>
</organism>
<dbReference type="EMBL" id="CP047616">
    <property type="protein sequence ID" value="QIW53869.1"/>
    <property type="molecule type" value="Genomic_DNA"/>
</dbReference>
<keyword evidence="3" id="KW-0233">DNA recombination</keyword>
<dbReference type="Proteomes" id="UP000501945">
    <property type="component" value="Chromosome"/>
</dbReference>
<dbReference type="GO" id="GO:0015074">
    <property type="term" value="P:DNA integration"/>
    <property type="evidence" value="ECO:0007669"/>
    <property type="project" value="InterPro"/>
</dbReference>
<dbReference type="AlphaFoldDB" id="A0A6H0UEZ5"/>
<protein>
    <submittedName>
        <fullName evidence="4">Tyrosine-type recombinase/integrase</fullName>
    </submittedName>
</protein>
<dbReference type="InterPro" id="IPR002104">
    <property type="entry name" value="Integrase_catalytic"/>
</dbReference>
<dbReference type="InterPro" id="IPR050090">
    <property type="entry name" value="Tyrosine_recombinase_XerCD"/>
</dbReference>
<proteinExistence type="inferred from homology"/>
<dbReference type="InterPro" id="IPR013762">
    <property type="entry name" value="Integrase-like_cat_sf"/>
</dbReference>
<dbReference type="PANTHER" id="PTHR30349:SF64">
    <property type="entry name" value="PROPHAGE INTEGRASE INTD-RELATED"/>
    <property type="match status" value="1"/>
</dbReference>
<evidence type="ECO:0000256" key="3">
    <source>
        <dbReference type="ARBA" id="ARBA00023172"/>
    </source>
</evidence>
<dbReference type="GO" id="GO:0003677">
    <property type="term" value="F:DNA binding"/>
    <property type="evidence" value="ECO:0007669"/>
    <property type="project" value="UniProtKB-KW"/>
</dbReference>
<evidence type="ECO:0000256" key="2">
    <source>
        <dbReference type="ARBA" id="ARBA00023125"/>
    </source>
</evidence>
<accession>A0A6H0UEZ5</accession>
<comment type="similarity">
    <text evidence="1">Belongs to the 'phage' integrase family.</text>
</comment>
<keyword evidence="2" id="KW-0238">DNA-binding</keyword>
<sequence length="418" mass="48598">MYFEERKNKAGKIFYVANERYVDPLTGKKKRASVVYHSNTVRARRQAERELIDKIDSIISKKQGVFKSSTLLTFDDLKRNWFETWKTTVKPQTIKREIIVINRLSELIADDILLDSVTPLLVQNCLKEYREKYHSTHSTMQHIKCTLNKIFDYGVLHNAIPFSPSRVIKLNATVEEKREKKKRKEAKFLNAKEVNALLSELRGRRNMNYYDLALFLIGTGCRIGEASALTMNDIDFENHLVTIDKSLQAHDLKVDEFYLDTTKTEAGERIEQLPEFVIQALRRVIERNKVFDKHVENLPSSIFRKVDFLFRTEYGAPITSHSFRQILGRVNKVLKLKCPEKYGFEWTKNAIPHSFRHIHISVLRNDPTIPLKEVQARVGHVQEETTNGYTHLLSTSQEKSVEAISRFIEKMGVNENIA</sequence>
<dbReference type="InterPro" id="IPR010998">
    <property type="entry name" value="Integrase_recombinase_N"/>
</dbReference>
<evidence type="ECO:0000313" key="5">
    <source>
        <dbReference type="Proteomes" id="UP000501945"/>
    </source>
</evidence>
<reference evidence="4 5" key="1">
    <citation type="submission" date="2019-12" db="EMBL/GenBank/DDBJ databases">
        <title>Whole genome sequences of Lactococcus raffinolactis strains isolated from sewage.</title>
        <authorList>
            <person name="Ybazeta G."/>
            <person name="Ross M."/>
            <person name="Brabant-Kirwan D."/>
            <person name="Saleh M."/>
            <person name="Dillon J.A."/>
            <person name="Splinter K."/>
            <person name="Nokhbeh R."/>
        </authorList>
    </citation>
    <scope>NUCLEOTIDE SEQUENCE [LARGE SCALE GENOMIC DNA]</scope>
    <source>
        <strain evidence="4 5">Lr_19_5</strain>
    </source>
</reference>
<dbReference type="CDD" id="cd01189">
    <property type="entry name" value="INT_ICEBs1_C_like"/>
    <property type="match status" value="1"/>
</dbReference>
<dbReference type="GO" id="GO:0006310">
    <property type="term" value="P:DNA recombination"/>
    <property type="evidence" value="ECO:0007669"/>
    <property type="project" value="UniProtKB-KW"/>
</dbReference>
<dbReference type="PANTHER" id="PTHR30349">
    <property type="entry name" value="PHAGE INTEGRASE-RELATED"/>
    <property type="match status" value="1"/>
</dbReference>
<dbReference type="Gene3D" id="1.10.443.10">
    <property type="entry name" value="Intergrase catalytic core"/>
    <property type="match status" value="1"/>
</dbReference>
<dbReference type="SUPFAM" id="SSF56349">
    <property type="entry name" value="DNA breaking-rejoining enzymes"/>
    <property type="match status" value="1"/>
</dbReference>
<dbReference type="PROSITE" id="PS51898">
    <property type="entry name" value="TYR_RECOMBINASE"/>
    <property type="match status" value="1"/>
</dbReference>
<dbReference type="InterPro" id="IPR011010">
    <property type="entry name" value="DNA_brk_join_enz"/>
</dbReference>
<evidence type="ECO:0000256" key="1">
    <source>
        <dbReference type="ARBA" id="ARBA00008857"/>
    </source>
</evidence>
<evidence type="ECO:0000313" key="4">
    <source>
        <dbReference type="EMBL" id="QIW53869.1"/>
    </source>
</evidence>